<sequence>MQRLASALTIGIALIGLWAFSFVDDARLRSNLFSGKPPEENRFTKVIVADKLDEPMALTTFKDGRVLFIERKGKIHLFRPATGQIKLIATIPVSTKYTSSEGKVSEAEDGLLGVVQDPQFEQNHWLYLYYSPEGSEPKNILARYELRGDALLMESRKVLLEIPTQREQCCHTGGGMVFDDSGNLYLATGDNTSPRVTGYTPIDERPGRSPWDAQKSSANTNDLRGKIIRVHPNADGPAGALAYTIPEGNLFAKGMPKTRPEIYVMGLRNPWRLSIDSKTGYLYWGEVGPDMRDSVTIGPNGYDDFNQARAAGNFGWPYFVGDNAAYWDRDFATGKSGERFDPAKPVNNSPNNTGLTQLPPAQGAFIWYSYGASEKFPLMGSGGRSAVGGPIFHKADFKNAPRLFPDYYEGKWFITDFIRGWIMAVTMDEKSNYVSMERFLPSERFDSPIDMKFAADGDLYLLEYGSAWFRGNDNARLVRIEYNGGNRKPVVQVSADKTGGSIPLQVSLSSKGTKDYDGDALTYQWTITSKNGQNQTVAGANPTITLDKAGIYTATLTVSDAKGDKNSKSLELTAGNEPPSVSFAITKGNKTFFFPGKTIDYTVDVTDKEDGSLADGRIASAQVAVNINYVPESFDKVELAAGHRYADATANLASTAKQLMAASDCRACHTVETKSVGPAYKEIAEKYKSDRTASERLAKKVIAGGNGVWGESSMSAHPGLSIADATQIVNYILSLSEDKAVVKALPAKGSYTTTVPMGESAKGSFVLRAAYTDKGNASLPASIGESVVVLRSSVLAPETADESKSTEFITAQGKSFYVVGSGAYLGYHTIDLGGINQIDFMVQASPKVDAAGGTIEVRLDSPTGKLIGETPLVEVRDPARSIASIKATITPTEGFHTLFFVFKNTRAKSNQILMRVSAIQFVPDESTLR</sequence>
<dbReference type="InterPro" id="IPR006584">
    <property type="entry name" value="Cellulose-bd_IV"/>
</dbReference>
<comment type="caution">
    <text evidence="11">The sequence shown here is derived from an EMBL/GenBank/DDBJ whole genome shotgun (WGS) entry which is preliminary data.</text>
</comment>
<dbReference type="GO" id="GO:0009055">
    <property type="term" value="F:electron transfer activity"/>
    <property type="evidence" value="ECO:0007669"/>
    <property type="project" value="InterPro"/>
</dbReference>
<keyword evidence="6 7" id="KW-0408">Iron</keyword>
<dbReference type="SUPFAM" id="SSF49299">
    <property type="entry name" value="PKD domain"/>
    <property type="match status" value="1"/>
</dbReference>
<feature type="binding site" description="covalent" evidence="7">
    <location>
        <position position="714"/>
    </location>
    <ligand>
        <name>heme c</name>
        <dbReference type="ChEBI" id="CHEBI:61717"/>
    </ligand>
</feature>
<evidence type="ECO:0000256" key="2">
    <source>
        <dbReference type="ARBA" id="ARBA00022617"/>
    </source>
</evidence>
<evidence type="ECO:0000256" key="5">
    <source>
        <dbReference type="ARBA" id="ARBA00022982"/>
    </source>
</evidence>
<dbReference type="InterPro" id="IPR036909">
    <property type="entry name" value="Cyt_c-like_dom_sf"/>
</dbReference>
<keyword evidence="1" id="KW-0813">Transport</keyword>
<evidence type="ECO:0000313" key="11">
    <source>
        <dbReference type="EMBL" id="MVM34757.1"/>
    </source>
</evidence>
<dbReference type="PANTHER" id="PTHR19328:SF75">
    <property type="entry name" value="ALDOSE SUGAR DEHYDROGENASE YLII"/>
    <property type="match status" value="1"/>
</dbReference>
<keyword evidence="4" id="KW-0732">Signal</keyword>
<dbReference type="PROSITE" id="PS51007">
    <property type="entry name" value="CYTC"/>
    <property type="match status" value="1"/>
</dbReference>
<evidence type="ECO:0000256" key="4">
    <source>
        <dbReference type="ARBA" id="ARBA00022729"/>
    </source>
</evidence>
<evidence type="ECO:0000256" key="3">
    <source>
        <dbReference type="ARBA" id="ARBA00022723"/>
    </source>
</evidence>
<feature type="region of interest" description="Disordered" evidence="8">
    <location>
        <begin position="195"/>
        <end position="218"/>
    </location>
</feature>
<dbReference type="Proteomes" id="UP000436006">
    <property type="component" value="Unassembled WGS sequence"/>
</dbReference>
<dbReference type="InterPro" id="IPR011041">
    <property type="entry name" value="Quinoprot_gluc/sorb_DH_b-prop"/>
</dbReference>
<evidence type="ECO:0000256" key="6">
    <source>
        <dbReference type="ARBA" id="ARBA00023004"/>
    </source>
</evidence>
<dbReference type="InterPro" id="IPR002324">
    <property type="entry name" value="Cyt_c_ID"/>
</dbReference>
<dbReference type="InterPro" id="IPR012938">
    <property type="entry name" value="Glc/Sorbosone_DH"/>
</dbReference>
<dbReference type="CDD" id="cd00146">
    <property type="entry name" value="PKD"/>
    <property type="match status" value="1"/>
</dbReference>
<feature type="domain" description="PKD" evidence="9">
    <location>
        <begin position="489"/>
        <end position="573"/>
    </location>
</feature>
<dbReference type="Gene3D" id="2.120.10.30">
    <property type="entry name" value="TolB, C-terminal domain"/>
    <property type="match status" value="1"/>
</dbReference>
<dbReference type="Pfam" id="PF03422">
    <property type="entry name" value="CBM_6"/>
    <property type="match status" value="1"/>
</dbReference>
<comment type="PTM">
    <text evidence="7">Binds 1 heme c group covalently per subunit.</text>
</comment>
<dbReference type="GO" id="GO:0030246">
    <property type="term" value="F:carbohydrate binding"/>
    <property type="evidence" value="ECO:0007669"/>
    <property type="project" value="InterPro"/>
</dbReference>
<dbReference type="RefSeq" id="WP_157589578.1">
    <property type="nucleotide sequence ID" value="NZ_WPIN01000018.1"/>
</dbReference>
<dbReference type="Pfam" id="PF18911">
    <property type="entry name" value="PKD_4"/>
    <property type="match status" value="1"/>
</dbReference>
<dbReference type="InterPro" id="IPR000601">
    <property type="entry name" value="PKD_dom"/>
</dbReference>
<feature type="binding site" description="covalent" evidence="7">
    <location>
        <position position="665"/>
    </location>
    <ligand>
        <name>heme c</name>
        <dbReference type="ChEBI" id="CHEBI:61717"/>
    </ligand>
</feature>
<keyword evidence="5" id="KW-0249">Electron transport</keyword>
<dbReference type="CDD" id="cd04084">
    <property type="entry name" value="CBM6_xylanase-like"/>
    <property type="match status" value="1"/>
</dbReference>
<protein>
    <submittedName>
        <fullName evidence="11">Carbohydrate-binding protein</fullName>
    </submittedName>
</protein>
<organism evidence="11 12">
    <name type="scientific">Spirosoma arboris</name>
    <dbReference type="NCBI Taxonomy" id="2682092"/>
    <lineage>
        <taxon>Bacteria</taxon>
        <taxon>Pseudomonadati</taxon>
        <taxon>Bacteroidota</taxon>
        <taxon>Cytophagia</taxon>
        <taxon>Cytophagales</taxon>
        <taxon>Cytophagaceae</taxon>
        <taxon>Spirosoma</taxon>
    </lineage>
</organism>
<dbReference type="InterPro" id="IPR009056">
    <property type="entry name" value="Cyt_c-like_dom"/>
</dbReference>
<dbReference type="SUPFAM" id="SSF50952">
    <property type="entry name" value="Soluble quinoprotein glucose dehydrogenase"/>
    <property type="match status" value="1"/>
</dbReference>
<dbReference type="PANTHER" id="PTHR19328">
    <property type="entry name" value="HEDGEHOG-INTERACTING PROTEIN"/>
    <property type="match status" value="1"/>
</dbReference>
<dbReference type="InterPro" id="IPR013783">
    <property type="entry name" value="Ig-like_fold"/>
</dbReference>
<evidence type="ECO:0000313" key="12">
    <source>
        <dbReference type="Proteomes" id="UP000436006"/>
    </source>
</evidence>
<dbReference type="InterPro" id="IPR005084">
    <property type="entry name" value="CBM6"/>
</dbReference>
<dbReference type="InterPro" id="IPR011042">
    <property type="entry name" value="6-blade_b-propeller_TolB-like"/>
</dbReference>
<evidence type="ECO:0000259" key="9">
    <source>
        <dbReference type="PROSITE" id="PS50093"/>
    </source>
</evidence>
<dbReference type="SMART" id="SM00089">
    <property type="entry name" value="PKD"/>
    <property type="match status" value="1"/>
</dbReference>
<dbReference type="EMBL" id="WPIN01000018">
    <property type="protein sequence ID" value="MVM34757.1"/>
    <property type="molecule type" value="Genomic_DNA"/>
</dbReference>
<dbReference type="GO" id="GO:0005506">
    <property type="term" value="F:iron ion binding"/>
    <property type="evidence" value="ECO:0007669"/>
    <property type="project" value="InterPro"/>
</dbReference>
<dbReference type="PROSITE" id="PS50093">
    <property type="entry name" value="PKD"/>
    <property type="match status" value="1"/>
</dbReference>
<dbReference type="InterPro" id="IPR022409">
    <property type="entry name" value="PKD/Chitinase_dom"/>
</dbReference>
<evidence type="ECO:0000256" key="8">
    <source>
        <dbReference type="SAM" id="MobiDB-lite"/>
    </source>
</evidence>
<keyword evidence="3 7" id="KW-0479">Metal-binding</keyword>
<dbReference type="InterPro" id="IPR035986">
    <property type="entry name" value="PKD_dom_sf"/>
</dbReference>
<proteinExistence type="predicted"/>
<keyword evidence="12" id="KW-1185">Reference proteome</keyword>
<keyword evidence="2 7" id="KW-0349">Heme</keyword>
<dbReference type="Gene3D" id="2.60.40.10">
    <property type="entry name" value="Immunoglobulins"/>
    <property type="match status" value="1"/>
</dbReference>
<feature type="domain" description="Cytochrome c" evidence="10">
    <location>
        <begin position="651"/>
        <end position="736"/>
    </location>
</feature>
<dbReference type="Gene3D" id="1.10.760.10">
    <property type="entry name" value="Cytochrome c-like domain"/>
    <property type="match status" value="1"/>
</dbReference>
<dbReference type="PRINTS" id="PR00606">
    <property type="entry name" value="CYTCHROMECID"/>
</dbReference>
<dbReference type="Gene3D" id="2.60.120.260">
    <property type="entry name" value="Galactose-binding domain-like"/>
    <property type="match status" value="1"/>
</dbReference>
<evidence type="ECO:0000256" key="7">
    <source>
        <dbReference type="PIRSR" id="PIRSR602324-1"/>
    </source>
</evidence>
<evidence type="ECO:0000259" key="10">
    <source>
        <dbReference type="PROSITE" id="PS51007"/>
    </source>
</evidence>
<dbReference type="AlphaFoldDB" id="A0A7K1SLT6"/>
<evidence type="ECO:0000256" key="1">
    <source>
        <dbReference type="ARBA" id="ARBA00022448"/>
    </source>
</evidence>
<dbReference type="GO" id="GO:0020037">
    <property type="term" value="F:heme binding"/>
    <property type="evidence" value="ECO:0007669"/>
    <property type="project" value="InterPro"/>
</dbReference>
<reference evidence="11 12" key="1">
    <citation type="submission" date="2019-12" db="EMBL/GenBank/DDBJ databases">
        <title>Spirosoma sp. HMF4905 genome sequencing and assembly.</title>
        <authorList>
            <person name="Kang H."/>
            <person name="Cha I."/>
            <person name="Kim H."/>
            <person name="Joh K."/>
        </authorList>
    </citation>
    <scope>NUCLEOTIDE SEQUENCE [LARGE SCALE GENOMIC DNA]</scope>
    <source>
        <strain evidence="11 12">HMF4905</strain>
    </source>
</reference>
<dbReference type="SUPFAM" id="SSF46626">
    <property type="entry name" value="Cytochrome c"/>
    <property type="match status" value="1"/>
</dbReference>
<name>A0A7K1SLT6_9BACT</name>
<accession>A0A7K1SLT6</accession>
<dbReference type="Pfam" id="PF07995">
    <property type="entry name" value="GSDH"/>
    <property type="match status" value="1"/>
</dbReference>
<gene>
    <name evidence="11" type="ORF">GO755_32310</name>
</gene>
<dbReference type="Pfam" id="PF00034">
    <property type="entry name" value="Cytochrom_C"/>
    <property type="match status" value="1"/>
</dbReference>
<dbReference type="SMART" id="SM00606">
    <property type="entry name" value="CBD_IV"/>
    <property type="match status" value="1"/>
</dbReference>
<feature type="binding site" description="covalent" evidence="7">
    <location>
        <position position="669"/>
    </location>
    <ligand>
        <name>heme c</name>
        <dbReference type="ChEBI" id="CHEBI:61717"/>
    </ligand>
</feature>